<proteinExistence type="predicted"/>
<feature type="compositionally biased region" description="Polar residues" evidence="1">
    <location>
        <begin position="73"/>
        <end position="98"/>
    </location>
</feature>
<evidence type="ECO:0000256" key="1">
    <source>
        <dbReference type="SAM" id="MobiDB-lite"/>
    </source>
</evidence>
<evidence type="ECO:0000313" key="3">
    <source>
        <dbReference type="Proteomes" id="UP001151760"/>
    </source>
</evidence>
<accession>A0ABQ5AIQ4</accession>
<feature type="compositionally biased region" description="Polar residues" evidence="1">
    <location>
        <begin position="40"/>
        <end position="49"/>
    </location>
</feature>
<feature type="non-terminal residue" evidence="2">
    <location>
        <position position="177"/>
    </location>
</feature>
<feature type="region of interest" description="Disordered" evidence="1">
    <location>
        <begin position="73"/>
        <end position="106"/>
    </location>
</feature>
<organism evidence="2 3">
    <name type="scientific">Tanacetum coccineum</name>
    <dbReference type="NCBI Taxonomy" id="301880"/>
    <lineage>
        <taxon>Eukaryota</taxon>
        <taxon>Viridiplantae</taxon>
        <taxon>Streptophyta</taxon>
        <taxon>Embryophyta</taxon>
        <taxon>Tracheophyta</taxon>
        <taxon>Spermatophyta</taxon>
        <taxon>Magnoliopsida</taxon>
        <taxon>eudicotyledons</taxon>
        <taxon>Gunneridae</taxon>
        <taxon>Pentapetalae</taxon>
        <taxon>asterids</taxon>
        <taxon>campanulids</taxon>
        <taxon>Asterales</taxon>
        <taxon>Asteraceae</taxon>
        <taxon>Asteroideae</taxon>
        <taxon>Anthemideae</taxon>
        <taxon>Anthemidinae</taxon>
        <taxon>Tanacetum</taxon>
    </lineage>
</organism>
<gene>
    <name evidence="2" type="ORF">Tco_0822806</name>
</gene>
<feature type="region of interest" description="Disordered" evidence="1">
    <location>
        <begin position="1"/>
        <end position="49"/>
    </location>
</feature>
<name>A0ABQ5AIQ4_9ASTR</name>
<protein>
    <submittedName>
        <fullName evidence="2">Uncharacterized protein</fullName>
    </submittedName>
</protein>
<dbReference type="Proteomes" id="UP001151760">
    <property type="component" value="Unassembled WGS sequence"/>
</dbReference>
<sequence>MSLNNDLRGHKDLHNNTSGLAPQRQRASDYDNSGPARPLQNFSPSADTTTLSQQELDLLFGPLYDEFFTAGTSSVNKSSSPIDNSKQQDTQPTTNIQSTTEPVTTTTNVTAEENNTDNQAKIQVDNAHVDENEIYNIFSTPIREEVESSSRYVEPSNMHTFYQPHQSEHRWTKDHPL</sequence>
<evidence type="ECO:0000313" key="2">
    <source>
        <dbReference type="EMBL" id="GJT01637.1"/>
    </source>
</evidence>
<dbReference type="EMBL" id="BQNB010012286">
    <property type="protein sequence ID" value="GJT01637.1"/>
    <property type="molecule type" value="Genomic_DNA"/>
</dbReference>
<feature type="compositionally biased region" description="Basic and acidic residues" evidence="1">
    <location>
        <begin position="166"/>
        <end position="177"/>
    </location>
</feature>
<keyword evidence="3" id="KW-1185">Reference proteome</keyword>
<reference evidence="2" key="1">
    <citation type="journal article" date="2022" name="Int. J. Mol. Sci.">
        <title>Draft Genome of Tanacetum Coccineum: Genomic Comparison of Closely Related Tanacetum-Family Plants.</title>
        <authorList>
            <person name="Yamashiro T."/>
            <person name="Shiraishi A."/>
            <person name="Nakayama K."/>
            <person name="Satake H."/>
        </authorList>
    </citation>
    <scope>NUCLEOTIDE SEQUENCE</scope>
</reference>
<reference evidence="2" key="2">
    <citation type="submission" date="2022-01" db="EMBL/GenBank/DDBJ databases">
        <authorList>
            <person name="Yamashiro T."/>
            <person name="Shiraishi A."/>
            <person name="Satake H."/>
            <person name="Nakayama K."/>
        </authorList>
    </citation>
    <scope>NUCLEOTIDE SEQUENCE</scope>
</reference>
<comment type="caution">
    <text evidence="2">The sequence shown here is derived from an EMBL/GenBank/DDBJ whole genome shotgun (WGS) entry which is preliminary data.</text>
</comment>
<feature type="region of interest" description="Disordered" evidence="1">
    <location>
        <begin position="158"/>
        <end position="177"/>
    </location>
</feature>